<feature type="active site" description="Proton donor/acceptor" evidence="9">
    <location>
        <position position="295"/>
    </location>
</feature>
<dbReference type="PROSITE" id="PS52029">
    <property type="entry name" value="LD_TPASE"/>
    <property type="match status" value="1"/>
</dbReference>
<keyword evidence="6 9" id="KW-0133">Cell shape</keyword>
<dbReference type="CDD" id="cd16913">
    <property type="entry name" value="YkuD_like"/>
    <property type="match status" value="1"/>
</dbReference>
<keyword evidence="3" id="KW-0328">Glycosyltransferase</keyword>
<dbReference type="InterPro" id="IPR038063">
    <property type="entry name" value="Transpep_catalytic_dom"/>
</dbReference>
<dbReference type="GO" id="GO:0005576">
    <property type="term" value="C:extracellular region"/>
    <property type="evidence" value="ECO:0007669"/>
    <property type="project" value="TreeGrafter"/>
</dbReference>
<dbReference type="RefSeq" id="WP_200312143.1">
    <property type="nucleotide sequence ID" value="NZ_JAENIM010000043.1"/>
</dbReference>
<evidence type="ECO:0000256" key="1">
    <source>
        <dbReference type="ARBA" id="ARBA00004752"/>
    </source>
</evidence>
<dbReference type="Gene3D" id="2.40.440.10">
    <property type="entry name" value="L,D-transpeptidase catalytic domain-like"/>
    <property type="match status" value="1"/>
</dbReference>
<dbReference type="UniPathway" id="UPA00219"/>
<evidence type="ECO:0000313" key="11">
    <source>
        <dbReference type="EMBL" id="MBK1792129.1"/>
    </source>
</evidence>
<evidence type="ECO:0000256" key="6">
    <source>
        <dbReference type="ARBA" id="ARBA00022960"/>
    </source>
</evidence>
<evidence type="ECO:0000259" key="10">
    <source>
        <dbReference type="PROSITE" id="PS52029"/>
    </source>
</evidence>
<dbReference type="PANTHER" id="PTHR30582">
    <property type="entry name" value="L,D-TRANSPEPTIDASE"/>
    <property type="match status" value="1"/>
</dbReference>
<dbReference type="GO" id="GO:0071972">
    <property type="term" value="F:peptidoglycan L,D-transpeptidase activity"/>
    <property type="evidence" value="ECO:0007669"/>
    <property type="project" value="TreeGrafter"/>
</dbReference>
<evidence type="ECO:0000256" key="5">
    <source>
        <dbReference type="ARBA" id="ARBA00022801"/>
    </source>
</evidence>
<proteinExistence type="inferred from homology"/>
<reference evidence="11" key="1">
    <citation type="submission" date="2021-01" db="EMBL/GenBank/DDBJ databases">
        <title>Modified the classification status of verrucomicrobia.</title>
        <authorList>
            <person name="Feng X."/>
        </authorList>
    </citation>
    <scope>NUCLEOTIDE SEQUENCE</scope>
    <source>
        <strain evidence="11">_KCTC 22039</strain>
    </source>
</reference>
<evidence type="ECO:0000256" key="7">
    <source>
        <dbReference type="ARBA" id="ARBA00022984"/>
    </source>
</evidence>
<comment type="caution">
    <text evidence="11">The sequence shown here is derived from an EMBL/GenBank/DDBJ whole genome shotgun (WGS) entry which is preliminary data.</text>
</comment>
<evidence type="ECO:0000256" key="4">
    <source>
        <dbReference type="ARBA" id="ARBA00022679"/>
    </source>
</evidence>
<comment type="similarity">
    <text evidence="2">Belongs to the YkuD family.</text>
</comment>
<accession>A0A8J7ME04</accession>
<keyword evidence="12" id="KW-1185">Reference proteome</keyword>
<dbReference type="GO" id="GO:0018104">
    <property type="term" value="P:peptidoglycan-protein cross-linking"/>
    <property type="evidence" value="ECO:0007669"/>
    <property type="project" value="TreeGrafter"/>
</dbReference>
<sequence length="335" mass="37448">MATATLSAQFKLFGGSSEPPIPAKDARPANIEEAVRLQIFLDEKNFGPGGIDGKPGKFTTYAIQGYNSSRGRDLNDWGIVMHEAAKAIPEAYIDVAIPEHASQFVNPKLPYKRIEQVEEKMMSYRSYLEYMAERYHTTPQFLKQLNGDSYMASAKPLTIVKVPNVTPFQIENLKHGRMHRGDPDLKARHIILDTKYNMIYFYQRELVHPAGRGKEKPAVSMSLVASFPMTPGHEKFIERGMWNIRNSIELPTWRYDPQFLETGVRGTEALSIPYGPNNAVGVIWTGLTKSGIGIHGTDSPQTIGRTRSAGCFRMANWDAVRVPHLAGVGAVVEIR</sequence>
<keyword evidence="8 9" id="KW-0961">Cell wall biogenesis/degradation</keyword>
<keyword evidence="7 9" id="KW-0573">Peptidoglycan synthesis</keyword>
<evidence type="ECO:0000256" key="9">
    <source>
        <dbReference type="PROSITE-ProRule" id="PRU01373"/>
    </source>
</evidence>
<dbReference type="InterPro" id="IPR005490">
    <property type="entry name" value="LD_TPept_cat_dom"/>
</dbReference>
<dbReference type="GO" id="GO:0016757">
    <property type="term" value="F:glycosyltransferase activity"/>
    <property type="evidence" value="ECO:0007669"/>
    <property type="project" value="UniProtKB-KW"/>
</dbReference>
<name>A0A8J7ME04_9BACT</name>
<dbReference type="InterPro" id="IPR050979">
    <property type="entry name" value="LD-transpeptidase"/>
</dbReference>
<evidence type="ECO:0000313" key="12">
    <source>
        <dbReference type="Proteomes" id="UP000624703"/>
    </source>
</evidence>
<organism evidence="11 12">
    <name type="scientific">Persicirhabdus sediminis</name>
    <dbReference type="NCBI Taxonomy" id="454144"/>
    <lineage>
        <taxon>Bacteria</taxon>
        <taxon>Pseudomonadati</taxon>
        <taxon>Verrucomicrobiota</taxon>
        <taxon>Verrucomicrobiia</taxon>
        <taxon>Verrucomicrobiales</taxon>
        <taxon>Verrucomicrobiaceae</taxon>
        <taxon>Persicirhabdus</taxon>
    </lineage>
</organism>
<protein>
    <submittedName>
        <fullName evidence="11">L,D-transpeptidase family protein</fullName>
    </submittedName>
</protein>
<dbReference type="Proteomes" id="UP000624703">
    <property type="component" value="Unassembled WGS sequence"/>
</dbReference>
<feature type="domain" description="L,D-TPase catalytic" evidence="10">
    <location>
        <begin position="188"/>
        <end position="335"/>
    </location>
</feature>
<dbReference type="GO" id="GO:0008360">
    <property type="term" value="P:regulation of cell shape"/>
    <property type="evidence" value="ECO:0007669"/>
    <property type="project" value="UniProtKB-UniRule"/>
</dbReference>
<feature type="active site" description="Nucleophile" evidence="9">
    <location>
        <position position="311"/>
    </location>
</feature>
<dbReference type="GO" id="GO:0071555">
    <property type="term" value="P:cell wall organization"/>
    <property type="evidence" value="ECO:0007669"/>
    <property type="project" value="UniProtKB-UniRule"/>
</dbReference>
<evidence type="ECO:0000256" key="3">
    <source>
        <dbReference type="ARBA" id="ARBA00022676"/>
    </source>
</evidence>
<dbReference type="PANTHER" id="PTHR30582:SF24">
    <property type="entry name" value="L,D-TRANSPEPTIDASE ERFK_SRFK-RELATED"/>
    <property type="match status" value="1"/>
</dbReference>
<keyword evidence="4" id="KW-0808">Transferase</keyword>
<evidence type="ECO:0000256" key="8">
    <source>
        <dbReference type="ARBA" id="ARBA00023316"/>
    </source>
</evidence>
<comment type="pathway">
    <text evidence="1 9">Cell wall biogenesis; peptidoglycan biosynthesis.</text>
</comment>
<dbReference type="EMBL" id="JAENIM010000043">
    <property type="protein sequence ID" value="MBK1792129.1"/>
    <property type="molecule type" value="Genomic_DNA"/>
</dbReference>
<dbReference type="AlphaFoldDB" id="A0A8J7ME04"/>
<dbReference type="Pfam" id="PF03734">
    <property type="entry name" value="YkuD"/>
    <property type="match status" value="1"/>
</dbReference>
<gene>
    <name evidence="11" type="ORF">JIN82_13285</name>
</gene>
<keyword evidence="5" id="KW-0378">Hydrolase</keyword>
<dbReference type="SUPFAM" id="SSF141523">
    <property type="entry name" value="L,D-transpeptidase catalytic domain-like"/>
    <property type="match status" value="1"/>
</dbReference>
<evidence type="ECO:0000256" key="2">
    <source>
        <dbReference type="ARBA" id="ARBA00005992"/>
    </source>
</evidence>